<dbReference type="Proteomes" id="UP000005212">
    <property type="component" value="Plasmid unnamed32"/>
</dbReference>
<dbReference type="PATRIC" id="fig|1155096.3.peg.1399"/>
<sequence length="156" mass="15343">MATDSGAAAADVSKAAVILAAVSGEEMLESIVKSKDTDAAVGSSNPNVSTTAMSFAKGGQAVNLANNATPKAAAVAGGIALRALVKSGKLASGAADSSQGSGKEVQGIGVTAANKLLVAIEDVMKKTVKSILEKAKGEIDKVRGSQGLTSESGNKK</sequence>
<evidence type="ECO:0000313" key="10">
    <source>
        <dbReference type="Proteomes" id="UP000005212"/>
    </source>
</evidence>
<comment type="function">
    <text evidence="1 8">The Vlp and Vsp proteins are antigenically distinct proteins, only one vlp or vsp gene is transcriptionally active at any one time. Switching between these genes is a mechanism of host immune response evasion.</text>
</comment>
<keyword evidence="4 8" id="KW-0472">Membrane</keyword>
<evidence type="ECO:0000256" key="1">
    <source>
        <dbReference type="ARBA" id="ARBA00003932"/>
    </source>
</evidence>
<dbReference type="Pfam" id="PF00921">
    <property type="entry name" value="Lipoprotein_2"/>
    <property type="match status" value="1"/>
</dbReference>
<dbReference type="SUPFAM" id="SSF74748">
    <property type="entry name" value="Variable surface antigen VlsE"/>
    <property type="match status" value="1"/>
</dbReference>
<comment type="subcellular location">
    <subcellularLocation>
        <location evidence="2 8">Cell outer membrane</location>
        <topology evidence="2 8">Lipid-anchor</topology>
    </subcellularLocation>
</comment>
<evidence type="ECO:0000256" key="8">
    <source>
        <dbReference type="RuleBase" id="RU363105"/>
    </source>
</evidence>
<dbReference type="HOGENOM" id="CLU_054711_2_1_12"/>
<keyword evidence="9" id="KW-0614">Plasmid</keyword>
<evidence type="ECO:0000256" key="5">
    <source>
        <dbReference type="ARBA" id="ARBA00023139"/>
    </source>
</evidence>
<dbReference type="GO" id="GO:0009279">
    <property type="term" value="C:cell outer membrane"/>
    <property type="evidence" value="ECO:0007669"/>
    <property type="project" value="UniProtKB-SubCell"/>
</dbReference>
<protein>
    <recommendedName>
        <fullName evidence="8">Variable large protein</fullName>
    </recommendedName>
</protein>
<evidence type="ECO:0000256" key="6">
    <source>
        <dbReference type="ARBA" id="ARBA00023237"/>
    </source>
</evidence>
<evidence type="ECO:0000256" key="3">
    <source>
        <dbReference type="ARBA" id="ARBA00022729"/>
    </source>
</evidence>
<evidence type="ECO:0000256" key="2">
    <source>
        <dbReference type="ARBA" id="ARBA00004459"/>
    </source>
</evidence>
<organism evidence="9 10">
    <name type="scientific">Borrelia crocidurae (strain Achema)</name>
    <dbReference type="NCBI Taxonomy" id="1155096"/>
    <lineage>
        <taxon>Bacteria</taxon>
        <taxon>Pseudomonadati</taxon>
        <taxon>Spirochaetota</taxon>
        <taxon>Spirochaetia</taxon>
        <taxon>Spirochaetales</taxon>
        <taxon>Borreliaceae</taxon>
        <taxon>Borrelia</taxon>
    </lineage>
</organism>
<dbReference type="EMBL" id="CP003458">
    <property type="protein sequence ID" value="AFI32161.1"/>
    <property type="molecule type" value="Genomic_DNA"/>
</dbReference>
<evidence type="ECO:0000256" key="4">
    <source>
        <dbReference type="ARBA" id="ARBA00023136"/>
    </source>
</evidence>
<dbReference type="KEGG" id="bcw:Q7M_1163"/>
<proteinExistence type="predicted"/>
<evidence type="ECO:0000256" key="7">
    <source>
        <dbReference type="ARBA" id="ARBA00023288"/>
    </source>
</evidence>
<geneLocation type="plasmid" evidence="10">
    <name>unnamed32</name>
</geneLocation>
<evidence type="ECO:0000313" key="9">
    <source>
        <dbReference type="EMBL" id="AFI32161.1"/>
    </source>
</evidence>
<keyword evidence="3" id="KW-0732">Signal</keyword>
<dbReference type="InterPro" id="IPR000680">
    <property type="entry name" value="Borrelia_lipo"/>
</dbReference>
<gene>
    <name evidence="9" type="ordered locus">Q7M_1163</name>
</gene>
<keyword evidence="5 8" id="KW-0564">Palmitate</keyword>
<reference evidence="10" key="2">
    <citation type="submission" date="2012-03" db="EMBL/GenBank/DDBJ databases">
        <title>Complete genome sequence of Borrelia crocidurae.</title>
        <authorList>
            <person name="Elbir H."/>
            <person name="Gimenez G."/>
            <person name="Robert C."/>
            <person name="Raoult D."/>
            <person name="Drancourt M."/>
        </authorList>
    </citation>
    <scope>NUCLEOTIDE SEQUENCE [LARGE SCALE GENOMIC DNA]</scope>
    <source>
        <strain evidence="10">Achema</strain>
        <plasmid evidence="10">unnamed32</plasmid>
    </source>
</reference>
<dbReference type="AlphaFoldDB" id="I0FFA5"/>
<keyword evidence="7 8" id="KW-0449">Lipoprotein</keyword>
<keyword evidence="6 8" id="KW-0998">Cell outer membrane</keyword>
<name>I0FFA5_BORCA</name>
<reference evidence="9 10" key="1">
    <citation type="journal article" date="2012" name="J. Bacteriol.">
        <title>Complete Genome Sequence of Borrelia crocidurae.</title>
        <authorList>
            <person name="Elbir H."/>
            <person name="Gimenez G."/>
            <person name="Robert C."/>
            <person name="Bergstrom S."/>
            <person name="Cutler S."/>
            <person name="Raoult D."/>
            <person name="Drancourt M."/>
        </authorList>
    </citation>
    <scope>NUCLEOTIDE SEQUENCE [LARGE SCALE GENOMIC DNA]</scope>
    <source>
        <strain evidence="9 10">Achema</strain>
        <plasmid evidence="10">unnamed32</plasmid>
    </source>
</reference>
<accession>I0FFA5</accession>